<dbReference type="EMBL" id="FN649741">
    <property type="protein sequence ID" value="CBN80342.1"/>
    <property type="molecule type" value="Genomic_DNA"/>
</dbReference>
<evidence type="ECO:0000313" key="1">
    <source>
        <dbReference type="EMBL" id="CBN80342.1"/>
    </source>
</evidence>
<dbReference type="EMBL" id="FN648730">
    <property type="protein sequence ID" value="CBN80342.1"/>
    <property type="molecule type" value="Genomic_DNA"/>
</dbReference>
<name>D8LP71_ECTSI</name>
<gene>
    <name evidence="1" type="ORF">Esi_0052_0211</name>
</gene>
<sequence>MVGTMNRCFLHPDLQFKRTTDDLIHPVCQSPIRAGETVAYEIPVKSTAQSFKLDIFRYTMQCVYSGECLFPCAFNQEAPADDIKVFFDYVFRTTYRRGLSEKVALALYAHNRSNAPFLYKTIGVFGQSEVEANCLRVRYENGETFLAAVRDVDIGENLVMAPGAVTVPLQKEEADFSNTLRLMSNIDVEDAPLFAKALSFREKALLVRPDARVVHVNSKFDPGLDNRVAKYTMDRELGITDFHVGVGRLDKKYREKEATEGLLDLEELYGKLNDEFEADKICS</sequence>
<proteinExistence type="predicted"/>
<dbReference type="Proteomes" id="UP000002630">
    <property type="component" value="Linkage Group LG16"/>
</dbReference>
<organism evidence="1 2">
    <name type="scientific">Ectocarpus siliculosus</name>
    <name type="common">Brown alga</name>
    <name type="synonym">Conferva siliculosa</name>
    <dbReference type="NCBI Taxonomy" id="2880"/>
    <lineage>
        <taxon>Eukaryota</taxon>
        <taxon>Sar</taxon>
        <taxon>Stramenopiles</taxon>
        <taxon>Ochrophyta</taxon>
        <taxon>PX clade</taxon>
        <taxon>Phaeophyceae</taxon>
        <taxon>Ectocarpales</taxon>
        <taxon>Ectocarpaceae</taxon>
        <taxon>Ectocarpus</taxon>
    </lineage>
</organism>
<reference evidence="1 2" key="1">
    <citation type="journal article" date="2010" name="Nature">
        <title>The Ectocarpus genome and the independent evolution of multicellularity in brown algae.</title>
        <authorList>
            <person name="Cock J.M."/>
            <person name="Sterck L."/>
            <person name="Rouze P."/>
            <person name="Scornet D."/>
            <person name="Allen A.E."/>
            <person name="Amoutzias G."/>
            <person name="Anthouard V."/>
            <person name="Artiguenave F."/>
            <person name="Aury J.M."/>
            <person name="Badger J.H."/>
            <person name="Beszteri B."/>
            <person name="Billiau K."/>
            <person name="Bonnet E."/>
            <person name="Bothwell J.H."/>
            <person name="Bowler C."/>
            <person name="Boyen C."/>
            <person name="Brownlee C."/>
            <person name="Carrano C.J."/>
            <person name="Charrier B."/>
            <person name="Cho G.Y."/>
            <person name="Coelho S.M."/>
            <person name="Collen J."/>
            <person name="Corre E."/>
            <person name="Da Silva C."/>
            <person name="Delage L."/>
            <person name="Delaroque N."/>
            <person name="Dittami S.M."/>
            <person name="Doulbeau S."/>
            <person name="Elias M."/>
            <person name="Farnham G."/>
            <person name="Gachon C.M."/>
            <person name="Gschloessl B."/>
            <person name="Heesch S."/>
            <person name="Jabbari K."/>
            <person name="Jubin C."/>
            <person name="Kawai H."/>
            <person name="Kimura K."/>
            <person name="Kloareg B."/>
            <person name="Kupper F.C."/>
            <person name="Lang D."/>
            <person name="Le Bail A."/>
            <person name="Leblanc C."/>
            <person name="Lerouge P."/>
            <person name="Lohr M."/>
            <person name="Lopez P.J."/>
            <person name="Martens C."/>
            <person name="Maumus F."/>
            <person name="Michel G."/>
            <person name="Miranda-Saavedra D."/>
            <person name="Morales J."/>
            <person name="Moreau H."/>
            <person name="Motomura T."/>
            <person name="Nagasato C."/>
            <person name="Napoli C.A."/>
            <person name="Nelson D.R."/>
            <person name="Nyvall-Collen P."/>
            <person name="Peters A.F."/>
            <person name="Pommier C."/>
            <person name="Potin P."/>
            <person name="Poulain J."/>
            <person name="Quesneville H."/>
            <person name="Read B."/>
            <person name="Rensing S.A."/>
            <person name="Ritter A."/>
            <person name="Rousvoal S."/>
            <person name="Samanta M."/>
            <person name="Samson G."/>
            <person name="Schroeder D.C."/>
            <person name="Segurens B."/>
            <person name="Strittmatter M."/>
            <person name="Tonon T."/>
            <person name="Tregear J.W."/>
            <person name="Valentin K."/>
            <person name="von Dassow P."/>
            <person name="Yamagishi T."/>
            <person name="Van de Peer Y."/>
            <person name="Wincker P."/>
        </authorList>
    </citation>
    <scope>NUCLEOTIDE SEQUENCE [LARGE SCALE GENOMIC DNA]</scope>
    <source>
        <strain evidence="2">Ec32 / CCAP1310/4</strain>
    </source>
</reference>
<dbReference type="AlphaFoldDB" id="D8LP71"/>
<accession>D8LP71</accession>
<evidence type="ECO:0000313" key="2">
    <source>
        <dbReference type="Proteomes" id="UP000002630"/>
    </source>
</evidence>
<keyword evidence="2" id="KW-1185">Reference proteome</keyword>
<protein>
    <submittedName>
        <fullName evidence="1">EsV-1-36</fullName>
    </submittedName>
</protein>
<dbReference type="InParanoid" id="D8LP71"/>